<keyword evidence="10" id="KW-1185">Reference proteome</keyword>
<evidence type="ECO:0000256" key="4">
    <source>
        <dbReference type="ARBA" id="ARBA00022840"/>
    </source>
</evidence>
<dbReference type="PANTHER" id="PTHR11042">
    <property type="entry name" value="EUKARYOTIC TRANSLATION INITIATION FACTOR 2-ALPHA KINASE EIF2-ALPHA KINASE -RELATED"/>
    <property type="match status" value="1"/>
</dbReference>
<evidence type="ECO:0000259" key="8">
    <source>
        <dbReference type="PROSITE" id="PS50011"/>
    </source>
</evidence>
<gene>
    <name evidence="9" type="ORF">ONB1V03_LOCUS13904</name>
</gene>
<dbReference type="PROSITE" id="PS00107">
    <property type="entry name" value="PROTEIN_KINASE_ATP"/>
    <property type="match status" value="1"/>
</dbReference>
<feature type="non-terminal residue" evidence="9">
    <location>
        <position position="1"/>
    </location>
</feature>
<dbReference type="GO" id="GO:0004694">
    <property type="term" value="F:eukaryotic translation initiation factor 2alpha kinase activity"/>
    <property type="evidence" value="ECO:0007669"/>
    <property type="project" value="TreeGrafter"/>
</dbReference>
<dbReference type="InterPro" id="IPR000719">
    <property type="entry name" value="Prot_kinase_dom"/>
</dbReference>
<evidence type="ECO:0000256" key="5">
    <source>
        <dbReference type="ARBA" id="ARBA00037982"/>
    </source>
</evidence>
<evidence type="ECO:0000256" key="6">
    <source>
        <dbReference type="PROSITE-ProRule" id="PRU10141"/>
    </source>
</evidence>
<dbReference type="GO" id="GO:0005634">
    <property type="term" value="C:nucleus"/>
    <property type="evidence" value="ECO:0007669"/>
    <property type="project" value="TreeGrafter"/>
</dbReference>
<name>A0A7R9MC46_9ACAR</name>
<keyword evidence="4 6" id="KW-0067">ATP-binding</keyword>
<dbReference type="Proteomes" id="UP000728032">
    <property type="component" value="Unassembled WGS sequence"/>
</dbReference>
<organism evidence="9">
    <name type="scientific">Oppiella nova</name>
    <dbReference type="NCBI Taxonomy" id="334625"/>
    <lineage>
        <taxon>Eukaryota</taxon>
        <taxon>Metazoa</taxon>
        <taxon>Ecdysozoa</taxon>
        <taxon>Arthropoda</taxon>
        <taxon>Chelicerata</taxon>
        <taxon>Arachnida</taxon>
        <taxon>Acari</taxon>
        <taxon>Acariformes</taxon>
        <taxon>Sarcoptiformes</taxon>
        <taxon>Oribatida</taxon>
        <taxon>Brachypylina</taxon>
        <taxon>Oppioidea</taxon>
        <taxon>Oppiidae</taxon>
        <taxon>Oppiella</taxon>
    </lineage>
</organism>
<keyword evidence="3" id="KW-0418">Kinase</keyword>
<dbReference type="SMART" id="SM00220">
    <property type="entry name" value="S_TKc"/>
    <property type="match status" value="1"/>
</dbReference>
<keyword evidence="1" id="KW-0808">Transferase</keyword>
<dbReference type="EMBL" id="OC927521">
    <property type="protein sequence ID" value="CAD7657274.1"/>
    <property type="molecule type" value="Genomic_DNA"/>
</dbReference>
<evidence type="ECO:0000313" key="10">
    <source>
        <dbReference type="Proteomes" id="UP000728032"/>
    </source>
</evidence>
<dbReference type="EMBL" id="CAJPVJ010012696">
    <property type="protein sequence ID" value="CAG2174460.1"/>
    <property type="molecule type" value="Genomic_DNA"/>
</dbReference>
<dbReference type="Gene3D" id="1.10.510.10">
    <property type="entry name" value="Transferase(Phosphotransferase) domain 1"/>
    <property type="match status" value="1"/>
</dbReference>
<evidence type="ECO:0000256" key="7">
    <source>
        <dbReference type="RuleBase" id="RU000304"/>
    </source>
</evidence>
<dbReference type="CDD" id="cd00180">
    <property type="entry name" value="PKc"/>
    <property type="match status" value="1"/>
</dbReference>
<keyword evidence="2 6" id="KW-0547">Nucleotide-binding</keyword>
<dbReference type="OrthoDB" id="5337378at2759"/>
<dbReference type="PANTHER" id="PTHR11042:SF136">
    <property type="entry name" value="EIF-2-ALPHA KINASE GCN2"/>
    <property type="match status" value="1"/>
</dbReference>
<sequence>NSVITKQCSDDNKIGGGAFGIVYKIKGQYDGDFYAIKQIENAHQDESIREIESLLKVRSEFVVYYYCSWSADNYLYIQMEYCSQSLVNILNTKPEAFGRQPGEPMNSIEFYISCHIFREICECVQYLHEMNPLIIHRDLKPSNILIAHTVRNGRFIKLCDFGLATIHLQSMSHSENVGTFRYIAPETYDTRYTEKVDIYSLGIIAQDVFDVHL</sequence>
<dbReference type="InterPro" id="IPR050339">
    <property type="entry name" value="CC_SR_Kinase"/>
</dbReference>
<dbReference type="InterPro" id="IPR017441">
    <property type="entry name" value="Protein_kinase_ATP_BS"/>
</dbReference>
<comment type="similarity">
    <text evidence="5">Belongs to the protein kinase superfamily. Ser/Thr protein kinase family. GCN2 subfamily.</text>
</comment>
<keyword evidence="7" id="KW-0723">Serine/threonine-protein kinase</keyword>
<dbReference type="SUPFAM" id="SSF56112">
    <property type="entry name" value="Protein kinase-like (PK-like)"/>
    <property type="match status" value="1"/>
</dbReference>
<dbReference type="GO" id="GO:0005524">
    <property type="term" value="F:ATP binding"/>
    <property type="evidence" value="ECO:0007669"/>
    <property type="project" value="UniProtKB-UniRule"/>
</dbReference>
<dbReference type="InterPro" id="IPR008271">
    <property type="entry name" value="Ser/Thr_kinase_AS"/>
</dbReference>
<evidence type="ECO:0000256" key="1">
    <source>
        <dbReference type="ARBA" id="ARBA00022679"/>
    </source>
</evidence>
<accession>A0A7R9MC46</accession>
<evidence type="ECO:0000256" key="3">
    <source>
        <dbReference type="ARBA" id="ARBA00022777"/>
    </source>
</evidence>
<evidence type="ECO:0000313" key="9">
    <source>
        <dbReference type="EMBL" id="CAD7657274.1"/>
    </source>
</evidence>
<dbReference type="InterPro" id="IPR011009">
    <property type="entry name" value="Kinase-like_dom_sf"/>
</dbReference>
<feature type="non-terminal residue" evidence="9">
    <location>
        <position position="213"/>
    </location>
</feature>
<reference evidence="9" key="1">
    <citation type="submission" date="2020-11" db="EMBL/GenBank/DDBJ databases">
        <authorList>
            <person name="Tran Van P."/>
        </authorList>
    </citation>
    <scope>NUCLEOTIDE SEQUENCE</scope>
</reference>
<dbReference type="PROSITE" id="PS00108">
    <property type="entry name" value="PROTEIN_KINASE_ST"/>
    <property type="match status" value="1"/>
</dbReference>
<feature type="binding site" evidence="6">
    <location>
        <position position="37"/>
    </location>
    <ligand>
        <name>ATP</name>
        <dbReference type="ChEBI" id="CHEBI:30616"/>
    </ligand>
</feature>
<dbReference type="Pfam" id="PF00069">
    <property type="entry name" value="Pkinase"/>
    <property type="match status" value="1"/>
</dbReference>
<feature type="domain" description="Protein kinase" evidence="8">
    <location>
        <begin position="8"/>
        <end position="213"/>
    </location>
</feature>
<dbReference type="PROSITE" id="PS50011">
    <property type="entry name" value="PROTEIN_KINASE_DOM"/>
    <property type="match status" value="1"/>
</dbReference>
<dbReference type="Gene3D" id="3.30.200.20">
    <property type="entry name" value="Phosphorylase Kinase, domain 1"/>
    <property type="match status" value="1"/>
</dbReference>
<dbReference type="GO" id="GO:1990625">
    <property type="term" value="P:negative regulation of cytoplasmic translational initiation in response to stress"/>
    <property type="evidence" value="ECO:0007669"/>
    <property type="project" value="TreeGrafter"/>
</dbReference>
<evidence type="ECO:0000256" key="2">
    <source>
        <dbReference type="ARBA" id="ARBA00022741"/>
    </source>
</evidence>
<dbReference type="AlphaFoldDB" id="A0A7R9MC46"/>
<proteinExistence type="inferred from homology"/>
<protein>
    <recommendedName>
        <fullName evidence="8">Protein kinase domain-containing protein</fullName>
    </recommendedName>
</protein>
<dbReference type="GO" id="GO:0005829">
    <property type="term" value="C:cytosol"/>
    <property type="evidence" value="ECO:0007669"/>
    <property type="project" value="TreeGrafter"/>
</dbReference>